<name>A0AAV4PTK0_CAEEX</name>
<keyword evidence="2" id="KW-1185">Reference proteome</keyword>
<evidence type="ECO:0000313" key="1">
    <source>
        <dbReference type="EMBL" id="GIX99660.1"/>
    </source>
</evidence>
<dbReference type="EMBL" id="BPLR01005074">
    <property type="protein sequence ID" value="GIX99660.1"/>
    <property type="molecule type" value="Genomic_DNA"/>
</dbReference>
<evidence type="ECO:0000313" key="2">
    <source>
        <dbReference type="Proteomes" id="UP001054945"/>
    </source>
</evidence>
<organism evidence="1 2">
    <name type="scientific">Caerostris extrusa</name>
    <name type="common">Bark spider</name>
    <name type="synonym">Caerostris bankana</name>
    <dbReference type="NCBI Taxonomy" id="172846"/>
    <lineage>
        <taxon>Eukaryota</taxon>
        <taxon>Metazoa</taxon>
        <taxon>Ecdysozoa</taxon>
        <taxon>Arthropoda</taxon>
        <taxon>Chelicerata</taxon>
        <taxon>Arachnida</taxon>
        <taxon>Araneae</taxon>
        <taxon>Araneomorphae</taxon>
        <taxon>Entelegynae</taxon>
        <taxon>Araneoidea</taxon>
        <taxon>Araneidae</taxon>
        <taxon>Caerostris</taxon>
    </lineage>
</organism>
<accession>A0AAV4PTK0</accession>
<dbReference type="Proteomes" id="UP001054945">
    <property type="component" value="Unassembled WGS sequence"/>
</dbReference>
<gene>
    <name evidence="1" type="ORF">CEXT_42211</name>
</gene>
<proteinExistence type="predicted"/>
<reference evidence="1 2" key="1">
    <citation type="submission" date="2021-06" db="EMBL/GenBank/DDBJ databases">
        <title>Caerostris extrusa draft genome.</title>
        <authorList>
            <person name="Kono N."/>
            <person name="Arakawa K."/>
        </authorList>
    </citation>
    <scope>NUCLEOTIDE SEQUENCE [LARGE SCALE GENOMIC DNA]</scope>
</reference>
<sequence length="124" mass="13270">MAECRFGARKRGDTKSTLFVKQHGTVQAGVFGVPRKNGKSCVAPGPGKTGVSPEWEAEVMIQDPFVGVGARSFDPVWGKGVGWTSPSPFVEGVERVMGAGPSARDRVVAQSFDFVLAEMTRENI</sequence>
<dbReference type="AlphaFoldDB" id="A0AAV4PTK0"/>
<comment type="caution">
    <text evidence="1">The sequence shown here is derived from an EMBL/GenBank/DDBJ whole genome shotgun (WGS) entry which is preliminary data.</text>
</comment>
<protein>
    <submittedName>
        <fullName evidence="1">Uncharacterized protein</fullName>
    </submittedName>
</protein>